<reference evidence="1 2" key="1">
    <citation type="journal article" date="2019" name="Int. J. Syst. Evol. Microbiol.">
        <title>The Global Catalogue of Microorganisms (GCM) 10K type strain sequencing project: providing services to taxonomists for standard genome sequencing and annotation.</title>
        <authorList>
            <consortium name="The Broad Institute Genomics Platform"/>
            <consortium name="The Broad Institute Genome Sequencing Center for Infectious Disease"/>
            <person name="Wu L."/>
            <person name="Ma J."/>
        </authorList>
    </citation>
    <scope>NUCLEOTIDE SEQUENCE [LARGE SCALE GENOMIC DNA]</scope>
    <source>
        <strain evidence="1 2">JCM 12393</strain>
    </source>
</reference>
<dbReference type="Proteomes" id="UP001499863">
    <property type="component" value="Unassembled WGS sequence"/>
</dbReference>
<dbReference type="InterPro" id="IPR013783">
    <property type="entry name" value="Ig-like_fold"/>
</dbReference>
<dbReference type="EMBL" id="BAAAKJ010000147">
    <property type="protein sequence ID" value="GAA1394186.1"/>
    <property type="molecule type" value="Genomic_DNA"/>
</dbReference>
<accession>A0ABN1Y256</accession>
<keyword evidence="2" id="KW-1185">Reference proteome</keyword>
<proteinExistence type="predicted"/>
<comment type="caution">
    <text evidence="1">The sequence shown here is derived from an EMBL/GenBank/DDBJ whole genome shotgun (WGS) entry which is preliminary data.</text>
</comment>
<name>A0ABN1Y256_9ACTN</name>
<organism evidence="1 2">
    <name type="scientific">Kitasatospora putterlickiae</name>
    <dbReference type="NCBI Taxonomy" id="221725"/>
    <lineage>
        <taxon>Bacteria</taxon>
        <taxon>Bacillati</taxon>
        <taxon>Actinomycetota</taxon>
        <taxon>Actinomycetes</taxon>
        <taxon>Kitasatosporales</taxon>
        <taxon>Streptomycetaceae</taxon>
        <taxon>Kitasatospora</taxon>
    </lineage>
</organism>
<sequence>MIMRRGSAGVRGRVLDTGGLPVGGAHLTVVDHDGRQLDEGTADQDGRYDLAVPDAGQYVLLVGARGHLPQVAEVEVSSSRHCAEVTVRLPEATMVRGAVRDDWLRMPVPEALVLLMDEAGEVVGSTRTSAEGRYELRGLCSGSYRLVAVHRAHEPVTRPLDITGRQPVLVDMELPRKLLHLRGVVVDPDGDPVEGLQVRLADDSGSALRETTGAGGRFGFCSVPPGTYTLIADGPSAVTLRVVLDQDRPDVTLTVERGAR</sequence>
<evidence type="ECO:0000313" key="1">
    <source>
        <dbReference type="EMBL" id="GAA1394186.1"/>
    </source>
</evidence>
<dbReference type="RefSeq" id="WP_344333863.1">
    <property type="nucleotide sequence ID" value="NZ_BAAAKJ010000147.1"/>
</dbReference>
<protein>
    <recommendedName>
        <fullName evidence="3">Alpha-amylase</fullName>
    </recommendedName>
</protein>
<dbReference type="Gene3D" id="2.60.40.10">
    <property type="entry name" value="Immunoglobulins"/>
    <property type="match status" value="1"/>
</dbReference>
<dbReference type="InterPro" id="IPR008969">
    <property type="entry name" value="CarboxyPept-like_regulatory"/>
</dbReference>
<gene>
    <name evidence="1" type="ORF">GCM10009639_28050</name>
</gene>
<dbReference type="Pfam" id="PF13620">
    <property type="entry name" value="CarboxypepD_reg"/>
    <property type="match status" value="3"/>
</dbReference>
<evidence type="ECO:0008006" key="3">
    <source>
        <dbReference type="Google" id="ProtNLM"/>
    </source>
</evidence>
<dbReference type="Gene3D" id="2.60.40.1120">
    <property type="entry name" value="Carboxypeptidase-like, regulatory domain"/>
    <property type="match status" value="2"/>
</dbReference>
<evidence type="ECO:0000313" key="2">
    <source>
        <dbReference type="Proteomes" id="UP001499863"/>
    </source>
</evidence>
<dbReference type="SUPFAM" id="SSF49464">
    <property type="entry name" value="Carboxypeptidase regulatory domain-like"/>
    <property type="match status" value="3"/>
</dbReference>